<dbReference type="Proteomes" id="UP000615446">
    <property type="component" value="Unassembled WGS sequence"/>
</dbReference>
<name>A0A2Z6RAM9_9GLOM</name>
<protein>
    <recommendedName>
        <fullName evidence="4">F-box domain-containing protein</fullName>
    </recommendedName>
</protein>
<reference evidence="1 3" key="1">
    <citation type="submission" date="2017-11" db="EMBL/GenBank/DDBJ databases">
        <title>The genome of Rhizophagus clarus HR1 reveals common genetic basis of auxotrophy among arbuscular mycorrhizal fungi.</title>
        <authorList>
            <person name="Kobayashi Y."/>
        </authorList>
    </citation>
    <scope>NUCLEOTIDE SEQUENCE [LARGE SCALE GENOMIC DNA]</scope>
    <source>
        <strain evidence="1 3">HR1</strain>
    </source>
</reference>
<accession>A0A2Z6RAM9</accession>
<comment type="caution">
    <text evidence="1">The sequence shown here is derived from an EMBL/GenBank/DDBJ whole genome shotgun (WGS) entry which is preliminary data.</text>
</comment>
<dbReference type="Proteomes" id="UP000247702">
    <property type="component" value="Unassembled WGS sequence"/>
</dbReference>
<reference evidence="2" key="2">
    <citation type="submission" date="2019-10" db="EMBL/GenBank/DDBJ databases">
        <title>Conservation and host-specific expression of non-tandemly repeated heterogenous ribosome RNA gene in arbuscular mycorrhizal fungi.</title>
        <authorList>
            <person name="Maeda T."/>
            <person name="Kobayashi Y."/>
            <person name="Nakagawa T."/>
            <person name="Ezawa T."/>
            <person name="Yamaguchi K."/>
            <person name="Bino T."/>
            <person name="Nishimoto Y."/>
            <person name="Shigenobu S."/>
            <person name="Kawaguchi M."/>
        </authorList>
    </citation>
    <scope>NUCLEOTIDE SEQUENCE</scope>
    <source>
        <strain evidence="2">HR1</strain>
    </source>
</reference>
<dbReference type="AlphaFoldDB" id="A0A2Z6RAM9"/>
<evidence type="ECO:0000313" key="2">
    <source>
        <dbReference type="EMBL" id="GES79260.1"/>
    </source>
</evidence>
<sequence length="563" mass="66704">MACSKVFSEDILELTNEIIQYLRNDFSTLYSCILVNRSWCRLAIPLLWENPFSDHTQNYHFIEILLYNSSEKDKAQLNGYGIFKNELFSNTLFNYPSFIKHLNTLNVRISIENFISSTNNIKRFVYRSLIKTFIENEGNLHSFEIVLCIERDYEYFNYAFGLILQNPFFIHNIRNLTLCLYSISISTKITPIIPFFEFLSSNCDSISSIQFRIVSSIIVKKYLSHIIISQQNLKTILFEYNDTIPLYNSLLLLKDSNYPNTLNTVIFYYINFKNITVLNEVFNQLNVLESIHIIYCSTLDSNFIQQIINITKPVKLKSLFLNEILQFESSQLLLQKFGNHLENFEFGRMNDDEDIELKQQLLELIGKYCTNIRYLYVVLFVNVDIYPVLQLIKNNIKNLNYLTIEFGNELNDEVVKLSSIILQNLGQILPLKLEYLYLAISFNISDLEIFLRNSQNTFIRKLLIKNLMEKNDENILSFIKKYIMKKKDEDIISYIKKCIMKRKKVEYLSICNTIFYKGNIIENDDLYFLEYEVKDFKLHNIKVQEYDDLYIQARDFVINKIIF</sequence>
<proteinExistence type="predicted"/>
<organism evidence="1 3">
    <name type="scientific">Rhizophagus clarus</name>
    <dbReference type="NCBI Taxonomy" id="94130"/>
    <lineage>
        <taxon>Eukaryota</taxon>
        <taxon>Fungi</taxon>
        <taxon>Fungi incertae sedis</taxon>
        <taxon>Mucoromycota</taxon>
        <taxon>Glomeromycotina</taxon>
        <taxon>Glomeromycetes</taxon>
        <taxon>Glomerales</taxon>
        <taxon>Glomeraceae</taxon>
        <taxon>Rhizophagus</taxon>
    </lineage>
</organism>
<keyword evidence="3" id="KW-1185">Reference proteome</keyword>
<dbReference type="EMBL" id="BLAL01000043">
    <property type="protein sequence ID" value="GES79260.1"/>
    <property type="molecule type" value="Genomic_DNA"/>
</dbReference>
<dbReference type="EMBL" id="BEXD01000734">
    <property type="protein sequence ID" value="GBB89776.1"/>
    <property type="molecule type" value="Genomic_DNA"/>
</dbReference>
<evidence type="ECO:0000313" key="3">
    <source>
        <dbReference type="Proteomes" id="UP000247702"/>
    </source>
</evidence>
<evidence type="ECO:0000313" key="1">
    <source>
        <dbReference type="EMBL" id="GBB89776.1"/>
    </source>
</evidence>
<dbReference type="OrthoDB" id="1751604at2759"/>
<gene>
    <name evidence="2" type="ORF">RCL2_000656900</name>
    <name evidence="1" type="ORF">RclHR1_16590002</name>
</gene>
<evidence type="ECO:0008006" key="4">
    <source>
        <dbReference type="Google" id="ProtNLM"/>
    </source>
</evidence>